<protein>
    <submittedName>
        <fullName evidence="1">Uncharacterized protein</fullName>
    </submittedName>
</protein>
<reference evidence="1" key="1">
    <citation type="submission" date="2018-05" db="EMBL/GenBank/DDBJ databases">
        <authorList>
            <person name="Lanie J.A."/>
            <person name="Ng W.-L."/>
            <person name="Kazmierczak K.M."/>
            <person name="Andrzejewski T.M."/>
            <person name="Davidsen T.M."/>
            <person name="Wayne K.J."/>
            <person name="Tettelin H."/>
            <person name="Glass J.I."/>
            <person name="Rusch D."/>
            <person name="Podicherti R."/>
            <person name="Tsui H.-C.T."/>
            <person name="Winkler M.E."/>
        </authorList>
    </citation>
    <scope>NUCLEOTIDE SEQUENCE</scope>
</reference>
<gene>
    <name evidence="1" type="ORF">METZ01_LOCUS61090</name>
</gene>
<feature type="non-terminal residue" evidence="1">
    <location>
        <position position="65"/>
    </location>
</feature>
<name>A0A381SWA0_9ZZZZ</name>
<sequence length="65" mass="7149">MKKFVYCLLLPFFLMQCEDEPGSEAQEQESGCGLDTLFNREVGGSGDTDGYDIVRLDDCSYVGVG</sequence>
<accession>A0A381SWA0</accession>
<organism evidence="1">
    <name type="scientific">marine metagenome</name>
    <dbReference type="NCBI Taxonomy" id="408172"/>
    <lineage>
        <taxon>unclassified sequences</taxon>
        <taxon>metagenomes</taxon>
        <taxon>ecological metagenomes</taxon>
    </lineage>
</organism>
<dbReference type="EMBL" id="UINC01003662">
    <property type="protein sequence ID" value="SVA08236.1"/>
    <property type="molecule type" value="Genomic_DNA"/>
</dbReference>
<dbReference type="AlphaFoldDB" id="A0A381SWA0"/>
<evidence type="ECO:0000313" key="1">
    <source>
        <dbReference type="EMBL" id="SVA08236.1"/>
    </source>
</evidence>
<proteinExistence type="predicted"/>